<name>A0ABS8GBL5_9ALTE</name>
<dbReference type="EMBL" id="JAJEWP010000004">
    <property type="protein sequence ID" value="MCC2617451.1"/>
    <property type="molecule type" value="Genomic_DNA"/>
</dbReference>
<comment type="caution">
    <text evidence="1">The sequence shown here is derived from an EMBL/GenBank/DDBJ whole genome shotgun (WGS) entry which is preliminary data.</text>
</comment>
<accession>A0ABS8GBL5</accession>
<sequence length="118" mass="13279">MTTSDWYHMPPEQRLKRTIDGFKSEQALWILTDNDGAVMLTTDEGDGIPVWPTQALAKDWANNEWSSCTPKGIPLTDWLDRWTDGLAEDEVDVVICPVPGEDGLIISSDELAHYLTEM</sequence>
<gene>
    <name evidence="1" type="ORF">LJ739_14455</name>
</gene>
<proteinExistence type="predicted"/>
<dbReference type="Pfam" id="PF11042">
    <property type="entry name" value="DUF2750"/>
    <property type="match status" value="1"/>
</dbReference>
<dbReference type="Proteomes" id="UP001520878">
    <property type="component" value="Unassembled WGS sequence"/>
</dbReference>
<evidence type="ECO:0000313" key="1">
    <source>
        <dbReference type="EMBL" id="MCC2617451.1"/>
    </source>
</evidence>
<evidence type="ECO:0000313" key="2">
    <source>
        <dbReference type="Proteomes" id="UP001520878"/>
    </source>
</evidence>
<dbReference type="RefSeq" id="WP_229161617.1">
    <property type="nucleotide sequence ID" value="NZ_JAJEWP010000004.1"/>
</dbReference>
<keyword evidence="2" id="KW-1185">Reference proteome</keyword>
<reference evidence="1 2" key="1">
    <citation type="submission" date="2021-10" db="EMBL/GenBank/DDBJ databases">
        <title>Draft genome of Aestuariibacter halophilus JC2043.</title>
        <authorList>
            <person name="Emsley S.A."/>
            <person name="Pfannmuller K.M."/>
            <person name="Ushijima B."/>
            <person name="Saw J.H."/>
            <person name="Videau P."/>
        </authorList>
    </citation>
    <scope>NUCLEOTIDE SEQUENCE [LARGE SCALE GENOMIC DNA]</scope>
    <source>
        <strain evidence="1 2">JC2043</strain>
    </source>
</reference>
<organism evidence="1 2">
    <name type="scientific">Fluctibacter halophilus</name>
    <dbReference type="NCBI Taxonomy" id="226011"/>
    <lineage>
        <taxon>Bacteria</taxon>
        <taxon>Pseudomonadati</taxon>
        <taxon>Pseudomonadota</taxon>
        <taxon>Gammaproteobacteria</taxon>
        <taxon>Alteromonadales</taxon>
        <taxon>Alteromonadaceae</taxon>
        <taxon>Fluctibacter</taxon>
    </lineage>
</organism>
<protein>
    <submittedName>
        <fullName evidence="1">DUF2750 domain-containing protein</fullName>
    </submittedName>
</protein>
<dbReference type="InterPro" id="IPR021284">
    <property type="entry name" value="DUF2750"/>
</dbReference>